<dbReference type="EMBL" id="JARIHO010000034">
    <property type="protein sequence ID" value="KAJ7333426.1"/>
    <property type="molecule type" value="Genomic_DNA"/>
</dbReference>
<dbReference type="Proteomes" id="UP001218218">
    <property type="component" value="Unassembled WGS sequence"/>
</dbReference>
<name>A0AAD6ZQA2_9AGAR</name>
<reference evidence="1" key="1">
    <citation type="submission" date="2023-03" db="EMBL/GenBank/DDBJ databases">
        <title>Massive genome expansion in bonnet fungi (Mycena s.s.) driven by repeated elements and novel gene families across ecological guilds.</title>
        <authorList>
            <consortium name="Lawrence Berkeley National Laboratory"/>
            <person name="Harder C.B."/>
            <person name="Miyauchi S."/>
            <person name="Viragh M."/>
            <person name="Kuo A."/>
            <person name="Thoen E."/>
            <person name="Andreopoulos B."/>
            <person name="Lu D."/>
            <person name="Skrede I."/>
            <person name="Drula E."/>
            <person name="Henrissat B."/>
            <person name="Morin E."/>
            <person name="Kohler A."/>
            <person name="Barry K."/>
            <person name="LaButti K."/>
            <person name="Morin E."/>
            <person name="Salamov A."/>
            <person name="Lipzen A."/>
            <person name="Mereny Z."/>
            <person name="Hegedus B."/>
            <person name="Baldrian P."/>
            <person name="Stursova M."/>
            <person name="Weitz H."/>
            <person name="Taylor A."/>
            <person name="Grigoriev I.V."/>
            <person name="Nagy L.G."/>
            <person name="Martin F."/>
            <person name="Kauserud H."/>
        </authorList>
    </citation>
    <scope>NUCLEOTIDE SEQUENCE</scope>
    <source>
        <strain evidence="1">CBHHK002</strain>
    </source>
</reference>
<gene>
    <name evidence="1" type="ORF">DFH08DRAFT_966249</name>
</gene>
<protein>
    <submittedName>
        <fullName evidence="1">Uncharacterized protein</fullName>
    </submittedName>
</protein>
<evidence type="ECO:0000313" key="1">
    <source>
        <dbReference type="EMBL" id="KAJ7333426.1"/>
    </source>
</evidence>
<dbReference type="AlphaFoldDB" id="A0AAD6ZQA2"/>
<comment type="caution">
    <text evidence="1">The sequence shown here is derived from an EMBL/GenBank/DDBJ whole genome shotgun (WGS) entry which is preliminary data.</text>
</comment>
<accession>A0AAD6ZQA2</accession>
<evidence type="ECO:0000313" key="2">
    <source>
        <dbReference type="Proteomes" id="UP001218218"/>
    </source>
</evidence>
<keyword evidence="2" id="KW-1185">Reference proteome</keyword>
<proteinExistence type="predicted"/>
<organism evidence="1 2">
    <name type="scientific">Mycena albidolilacea</name>
    <dbReference type="NCBI Taxonomy" id="1033008"/>
    <lineage>
        <taxon>Eukaryota</taxon>
        <taxon>Fungi</taxon>
        <taxon>Dikarya</taxon>
        <taxon>Basidiomycota</taxon>
        <taxon>Agaricomycotina</taxon>
        <taxon>Agaricomycetes</taxon>
        <taxon>Agaricomycetidae</taxon>
        <taxon>Agaricales</taxon>
        <taxon>Marasmiineae</taxon>
        <taxon>Mycenaceae</taxon>
        <taxon>Mycena</taxon>
    </lineage>
</organism>
<sequence>MLPRTRQLDFDTTKIGWLWWANIVASSPLALKTVSEVVRSLVRIERLAVNNLDKEAFDYLARLPTLPWLRLENPVEPAKLLRASPSPHSYPSLQTLVFGLIPIERATAFANTIANCPLGNILLDWCDESAARRAETTSLFLFSSHPSVPTPPFARSDLRSPRFRVSPFENLKQVSVEQMCGFDLTDTDIHDLASAWQRLSHLALTAIEHVAPLHVTPQSDPTSAKDSIPPRCPTLANTTHSAVENSPITAPELVAHFISDIFLGAMIRTLWRYPVYMDRWEKVKALVAELSQKQDGDAS</sequence>